<organism evidence="4">
    <name type="scientific">Dechloromonas aromatica (strain RCB)</name>
    <dbReference type="NCBI Taxonomy" id="159087"/>
    <lineage>
        <taxon>Bacteria</taxon>
        <taxon>Pseudomonadati</taxon>
        <taxon>Pseudomonadota</taxon>
        <taxon>Betaproteobacteria</taxon>
        <taxon>Rhodocyclales</taxon>
        <taxon>Azonexaceae</taxon>
        <taxon>Dechloromonas</taxon>
    </lineage>
</organism>
<dbReference type="AlphaFoldDB" id="Q47DK1"/>
<gene>
    <name evidence="4" type="ordered locus">Daro_2344</name>
</gene>
<dbReference type="PROSITE" id="PS50894">
    <property type="entry name" value="HPT"/>
    <property type="match status" value="1"/>
</dbReference>
<dbReference type="SUPFAM" id="SSF47226">
    <property type="entry name" value="Histidine-containing phosphotransfer domain, HPT domain"/>
    <property type="match status" value="1"/>
</dbReference>
<dbReference type="GO" id="GO:0000160">
    <property type="term" value="P:phosphorelay signal transduction system"/>
    <property type="evidence" value="ECO:0007669"/>
    <property type="project" value="UniProtKB-KW"/>
</dbReference>
<evidence type="ECO:0000259" key="3">
    <source>
        <dbReference type="PROSITE" id="PS50894"/>
    </source>
</evidence>
<dbReference type="OrthoDB" id="9182417at2"/>
<evidence type="ECO:0000256" key="2">
    <source>
        <dbReference type="PROSITE-ProRule" id="PRU00110"/>
    </source>
</evidence>
<dbReference type="GO" id="GO:0004672">
    <property type="term" value="F:protein kinase activity"/>
    <property type="evidence" value="ECO:0007669"/>
    <property type="project" value="UniProtKB-ARBA"/>
</dbReference>
<accession>Q47DK1</accession>
<proteinExistence type="predicted"/>
<protein>
    <submittedName>
        <fullName evidence="4">Hpt</fullName>
    </submittedName>
</protein>
<dbReference type="Gene3D" id="1.20.120.160">
    <property type="entry name" value="HPT domain"/>
    <property type="match status" value="1"/>
</dbReference>
<feature type="modified residue" description="Phosphohistidine" evidence="2">
    <location>
        <position position="65"/>
    </location>
</feature>
<dbReference type="InterPro" id="IPR036641">
    <property type="entry name" value="HPT_dom_sf"/>
</dbReference>
<dbReference type="Pfam" id="PF01627">
    <property type="entry name" value="Hpt"/>
    <property type="match status" value="1"/>
</dbReference>
<sequence>MAERISNLQGDSLCNLEYLLVNLGRNHATAERLIKLFLESHLVLIQRMQGALKSADIPALKDALHDIRSSCVLFSGHRCVDLAKEFEQAVHEGEGDWNSMADSLSQCMLCMAGELASYLEKDL</sequence>
<evidence type="ECO:0000256" key="1">
    <source>
        <dbReference type="ARBA" id="ARBA00023012"/>
    </source>
</evidence>
<reference evidence="4" key="1">
    <citation type="submission" date="2005-08" db="EMBL/GenBank/DDBJ databases">
        <title>Complete sequence of Dechloromonas aromatica RCB.</title>
        <authorList>
            <person name="Salinero K.K."/>
            <person name="Copeland A."/>
            <person name="Lucas S."/>
            <person name="Lapidus A."/>
            <person name="Barry K."/>
            <person name="Detter J.C."/>
            <person name="Glavina T."/>
            <person name="Hammon N."/>
            <person name="Israni S."/>
            <person name="Pitluck S."/>
            <person name="Di Bartolo G."/>
            <person name="Trong S."/>
            <person name="Schmutz J."/>
            <person name="Larimer F."/>
            <person name="Land M."/>
            <person name="Ivanova N."/>
            <person name="Richardson P."/>
        </authorList>
    </citation>
    <scope>NUCLEOTIDE SEQUENCE</scope>
    <source>
        <strain evidence="4">RCB</strain>
    </source>
</reference>
<feature type="domain" description="HPt" evidence="3">
    <location>
        <begin position="26"/>
        <end position="123"/>
    </location>
</feature>
<dbReference type="HOGENOM" id="CLU_2011486_0_0_4"/>
<dbReference type="eggNOG" id="COG2198">
    <property type="taxonomic scope" value="Bacteria"/>
</dbReference>
<keyword evidence="1" id="KW-0902">Two-component regulatory system</keyword>
<dbReference type="EMBL" id="CP000089">
    <property type="protein sequence ID" value="AAZ47080.1"/>
    <property type="molecule type" value="Genomic_DNA"/>
</dbReference>
<dbReference type="KEGG" id="dar:Daro_2344"/>
<keyword evidence="2" id="KW-0597">Phosphoprotein</keyword>
<name>Q47DK1_DECAR</name>
<dbReference type="InterPro" id="IPR008207">
    <property type="entry name" value="Sig_transdc_His_kin_Hpt_dom"/>
</dbReference>
<evidence type="ECO:0000313" key="4">
    <source>
        <dbReference type="EMBL" id="AAZ47080.1"/>
    </source>
</evidence>